<evidence type="ECO:0000256" key="6">
    <source>
        <dbReference type="ARBA" id="ARBA00022840"/>
    </source>
</evidence>
<dbReference type="Pfam" id="PF08543">
    <property type="entry name" value="Phos_pyr_kin"/>
    <property type="match status" value="1"/>
</dbReference>
<dbReference type="EC" id="2.7.1.35" evidence="2"/>
<evidence type="ECO:0000256" key="2">
    <source>
        <dbReference type="ARBA" id="ARBA00012104"/>
    </source>
</evidence>
<dbReference type="Proteomes" id="UP000063063">
    <property type="component" value="Chromosome 30"/>
</dbReference>
<protein>
    <recommendedName>
        <fullName evidence="2">pyridoxal kinase</fullName>
        <ecNumber evidence="2">2.7.1.35</ecNumber>
    </recommendedName>
</protein>
<accession>A0A088RYI2</accession>
<dbReference type="InterPro" id="IPR004625">
    <property type="entry name" value="PyrdxlKinase"/>
</dbReference>
<dbReference type="GO" id="GO:0009443">
    <property type="term" value="P:pyridoxal 5'-phosphate salvage"/>
    <property type="evidence" value="ECO:0007669"/>
    <property type="project" value="InterPro"/>
</dbReference>
<evidence type="ECO:0000256" key="3">
    <source>
        <dbReference type="ARBA" id="ARBA00022679"/>
    </source>
</evidence>
<evidence type="ECO:0000259" key="7">
    <source>
        <dbReference type="Pfam" id="PF08543"/>
    </source>
</evidence>
<reference evidence="8 9" key="1">
    <citation type="journal article" date="2015" name="Sci. Rep.">
        <title>The genome of Leishmania panamensis: insights into genomics of the L. (Viannia) subgenus.</title>
        <authorList>
            <person name="Llanes A."/>
            <person name="Restrepo C.M."/>
            <person name="Vecchio G.D."/>
            <person name="Anguizola F.J."/>
            <person name="Lleonart R."/>
        </authorList>
    </citation>
    <scope>NUCLEOTIDE SEQUENCE [LARGE SCALE GENOMIC DNA]</scope>
    <source>
        <strain evidence="8 9">MHOM/PA/94/PSC-1</strain>
    </source>
</reference>
<dbReference type="InterPro" id="IPR013749">
    <property type="entry name" value="PM/HMP-P_kinase-1"/>
</dbReference>
<dbReference type="GeneID" id="22577184"/>
<dbReference type="PANTHER" id="PTHR10534">
    <property type="entry name" value="PYRIDOXAL KINASE"/>
    <property type="match status" value="1"/>
</dbReference>
<dbReference type="RefSeq" id="XP_010701160.1">
    <property type="nucleotide sequence ID" value="XM_010702858.1"/>
</dbReference>
<dbReference type="eggNOG" id="KOG2599">
    <property type="taxonomic scope" value="Eukaryota"/>
</dbReference>
<dbReference type="NCBIfam" id="TIGR00687">
    <property type="entry name" value="pyridox_kin"/>
    <property type="match status" value="1"/>
</dbReference>
<evidence type="ECO:0000256" key="1">
    <source>
        <dbReference type="ARBA" id="ARBA00008805"/>
    </source>
</evidence>
<evidence type="ECO:0000256" key="5">
    <source>
        <dbReference type="ARBA" id="ARBA00022777"/>
    </source>
</evidence>
<dbReference type="VEuPathDB" id="TriTrypDB:LPMP_301300"/>
<dbReference type="KEGG" id="lpan:LPMP_301300"/>
<evidence type="ECO:0000313" key="9">
    <source>
        <dbReference type="Proteomes" id="UP000063063"/>
    </source>
</evidence>
<evidence type="ECO:0000313" key="8">
    <source>
        <dbReference type="EMBL" id="AIO00360.1"/>
    </source>
</evidence>
<dbReference type="PANTHER" id="PTHR10534:SF2">
    <property type="entry name" value="PYRIDOXAL KINASE"/>
    <property type="match status" value="1"/>
</dbReference>
<feature type="domain" description="Pyridoxamine kinase/Phosphomethylpyrimidine kinase" evidence="7">
    <location>
        <begin position="81"/>
        <end position="268"/>
    </location>
</feature>
<dbReference type="GO" id="GO:0005829">
    <property type="term" value="C:cytosol"/>
    <property type="evidence" value="ECO:0007669"/>
    <property type="project" value="TreeGrafter"/>
</dbReference>
<gene>
    <name evidence="8" type="ORF">LPMP_301300</name>
</gene>
<keyword evidence="3 8" id="KW-0808">Transferase</keyword>
<dbReference type="EMBL" id="CP009399">
    <property type="protein sequence ID" value="AIO00360.1"/>
    <property type="molecule type" value="Genomic_DNA"/>
</dbReference>
<sequence>MSSDKSVLSIQSHVTHGYVGNKAATFPLQLHGFDVDAINTVSLSNHSGYPVIKGHRMDLTEFTTLLDGLRANDFLSDYAYVLTGYINNADIIRHVAATVAEVREKRQQQGKKDIVFFCDPVMGDDGRLYCKEEVVAAYRELVAHANIATPNYFEASILSTVEVKDLMSAIEAANWFHEQGTPTVVIKSFTMPDDPTHLRFLLSCHDKVTGSTKRYTGVVQYYEGRYTGTGDVFAASLVAFAHNHPIDLAVGKAMGVLQDLIKATVERGGSGKATLNSRELRVTSDPDRLLHPSTVISVTPLP</sequence>
<name>A0A088RYI2_LEIPA</name>
<keyword evidence="5 8" id="KW-0418">Kinase</keyword>
<proteinExistence type="inferred from homology"/>
<dbReference type="GO" id="GO:0005524">
    <property type="term" value="F:ATP binding"/>
    <property type="evidence" value="ECO:0007669"/>
    <property type="project" value="UniProtKB-KW"/>
</dbReference>
<dbReference type="AlphaFoldDB" id="A0A088RYI2"/>
<dbReference type="GO" id="GO:0008478">
    <property type="term" value="F:pyridoxal kinase activity"/>
    <property type="evidence" value="ECO:0007669"/>
    <property type="project" value="UniProtKB-EC"/>
</dbReference>
<dbReference type="VEuPathDB" id="TriTrypDB:LPAL13_300018000"/>
<organism evidence="8 9">
    <name type="scientific">Leishmania panamensis</name>
    <dbReference type="NCBI Taxonomy" id="5679"/>
    <lineage>
        <taxon>Eukaryota</taxon>
        <taxon>Discoba</taxon>
        <taxon>Euglenozoa</taxon>
        <taxon>Kinetoplastea</taxon>
        <taxon>Metakinetoplastina</taxon>
        <taxon>Trypanosomatida</taxon>
        <taxon>Trypanosomatidae</taxon>
        <taxon>Leishmaniinae</taxon>
        <taxon>Leishmania</taxon>
        <taxon>Leishmania guyanensis species complex</taxon>
    </lineage>
</organism>
<dbReference type="InterPro" id="IPR029056">
    <property type="entry name" value="Ribokinase-like"/>
</dbReference>
<evidence type="ECO:0000256" key="4">
    <source>
        <dbReference type="ARBA" id="ARBA00022741"/>
    </source>
</evidence>
<keyword evidence="9" id="KW-1185">Reference proteome</keyword>
<dbReference type="OrthoDB" id="3689at2759"/>
<dbReference type="Gene3D" id="3.40.1190.20">
    <property type="match status" value="1"/>
</dbReference>
<dbReference type="SUPFAM" id="SSF53613">
    <property type="entry name" value="Ribokinase-like"/>
    <property type="match status" value="1"/>
</dbReference>
<dbReference type="CDD" id="cd01173">
    <property type="entry name" value="pyridoxal_pyridoxamine_kinase"/>
    <property type="match status" value="1"/>
</dbReference>
<comment type="similarity">
    <text evidence="1">Belongs to the pyridoxine kinase family.</text>
</comment>
<keyword evidence="4" id="KW-0547">Nucleotide-binding</keyword>
<keyword evidence="6" id="KW-0067">ATP-binding</keyword>